<reference evidence="7" key="2">
    <citation type="submission" date="2025-09" db="UniProtKB">
        <authorList>
            <consortium name="Ensembl"/>
        </authorList>
    </citation>
    <scope>IDENTIFICATION</scope>
</reference>
<evidence type="ECO:0000313" key="7">
    <source>
        <dbReference type="Ensembl" id="ENSEBUP00000015802.1"/>
    </source>
</evidence>
<dbReference type="PANTHER" id="PTHR11920:SF501">
    <property type="entry name" value="GUANYLATE CYCLASE 32E"/>
    <property type="match status" value="1"/>
</dbReference>
<proteinExistence type="predicted"/>
<evidence type="ECO:0000313" key="8">
    <source>
        <dbReference type="Proteomes" id="UP000694388"/>
    </source>
</evidence>
<dbReference type="Gene3D" id="3.40.50.2300">
    <property type="match status" value="1"/>
</dbReference>
<dbReference type="InterPro" id="IPR050401">
    <property type="entry name" value="Cyclic_nucleotide_synthase"/>
</dbReference>
<dbReference type="GeneTree" id="ENSGT00940000155955"/>
<name>A0A8C4QIC4_EPTBU</name>
<keyword evidence="5" id="KW-0812">Transmembrane</keyword>
<dbReference type="AlphaFoldDB" id="A0A8C4QIC4"/>
<protein>
    <recommendedName>
        <fullName evidence="1">guanylate cyclase</fullName>
        <ecNumber evidence="1">4.6.1.2</ecNumber>
    </recommendedName>
</protein>
<dbReference type="GO" id="GO:0004672">
    <property type="term" value="F:protein kinase activity"/>
    <property type="evidence" value="ECO:0007669"/>
    <property type="project" value="InterPro"/>
</dbReference>
<keyword evidence="5" id="KW-1133">Transmembrane helix</keyword>
<keyword evidence="8" id="KW-1185">Reference proteome</keyword>
<dbReference type="GO" id="GO:0001653">
    <property type="term" value="F:peptide receptor activity"/>
    <property type="evidence" value="ECO:0007669"/>
    <property type="project" value="TreeGrafter"/>
</dbReference>
<dbReference type="Proteomes" id="UP000694388">
    <property type="component" value="Unplaced"/>
</dbReference>
<dbReference type="SUPFAM" id="SSF56112">
    <property type="entry name" value="Protein kinase-like (PK-like)"/>
    <property type="match status" value="1"/>
</dbReference>
<dbReference type="InterPro" id="IPR011009">
    <property type="entry name" value="Kinase-like_dom_sf"/>
</dbReference>
<dbReference type="GO" id="GO:0004383">
    <property type="term" value="F:guanylate cyclase activity"/>
    <property type="evidence" value="ECO:0007669"/>
    <property type="project" value="UniProtKB-EC"/>
</dbReference>
<dbReference type="PANTHER" id="PTHR11920">
    <property type="entry name" value="GUANYLYL CYCLASE"/>
    <property type="match status" value="1"/>
</dbReference>
<evidence type="ECO:0000256" key="2">
    <source>
        <dbReference type="ARBA" id="ARBA00022741"/>
    </source>
</evidence>
<evidence type="ECO:0000259" key="6">
    <source>
        <dbReference type="PROSITE" id="PS50011"/>
    </source>
</evidence>
<organism evidence="7 8">
    <name type="scientific">Eptatretus burgeri</name>
    <name type="common">Inshore hagfish</name>
    <dbReference type="NCBI Taxonomy" id="7764"/>
    <lineage>
        <taxon>Eukaryota</taxon>
        <taxon>Metazoa</taxon>
        <taxon>Chordata</taxon>
        <taxon>Craniata</taxon>
        <taxon>Vertebrata</taxon>
        <taxon>Cyclostomata</taxon>
        <taxon>Myxini</taxon>
        <taxon>Myxiniformes</taxon>
        <taxon>Myxinidae</taxon>
        <taxon>Eptatretinae</taxon>
        <taxon>Eptatretus</taxon>
    </lineage>
</organism>
<evidence type="ECO:0000256" key="1">
    <source>
        <dbReference type="ARBA" id="ARBA00012202"/>
    </source>
</evidence>
<dbReference type="Ensembl" id="ENSEBUT00000016378.1">
    <property type="protein sequence ID" value="ENSEBUP00000015802.1"/>
    <property type="gene ID" value="ENSEBUG00000009943.1"/>
</dbReference>
<keyword evidence="5" id="KW-0472">Membrane</keyword>
<keyword evidence="2" id="KW-0547">Nucleotide-binding</keyword>
<reference evidence="7" key="1">
    <citation type="submission" date="2025-08" db="UniProtKB">
        <authorList>
            <consortium name="Ensembl"/>
        </authorList>
    </citation>
    <scope>IDENTIFICATION</scope>
</reference>
<dbReference type="GO" id="GO:0005524">
    <property type="term" value="F:ATP binding"/>
    <property type="evidence" value="ECO:0007669"/>
    <property type="project" value="InterPro"/>
</dbReference>
<dbReference type="PROSITE" id="PS50011">
    <property type="entry name" value="PROTEIN_KINASE_DOM"/>
    <property type="match status" value="1"/>
</dbReference>
<dbReference type="Gene3D" id="1.10.510.10">
    <property type="entry name" value="Transferase(Phosphotransferase) domain 1"/>
    <property type="match status" value="1"/>
</dbReference>
<dbReference type="GO" id="GO:0004016">
    <property type="term" value="F:adenylate cyclase activity"/>
    <property type="evidence" value="ECO:0007669"/>
    <property type="project" value="TreeGrafter"/>
</dbReference>
<feature type="domain" description="Protein kinase" evidence="6">
    <location>
        <begin position="471"/>
        <end position="749"/>
    </location>
</feature>
<keyword evidence="4" id="KW-0141">cGMP biosynthesis</keyword>
<accession>A0A8C4QIC4</accession>
<dbReference type="EC" id="4.6.1.2" evidence="1"/>
<dbReference type="GO" id="GO:0005886">
    <property type="term" value="C:plasma membrane"/>
    <property type="evidence" value="ECO:0007669"/>
    <property type="project" value="TreeGrafter"/>
</dbReference>
<feature type="transmembrane region" description="Helical" evidence="5">
    <location>
        <begin position="431"/>
        <end position="453"/>
    </location>
</feature>
<evidence type="ECO:0000256" key="4">
    <source>
        <dbReference type="ARBA" id="ARBA00023293"/>
    </source>
</evidence>
<sequence length="749" mass="85900">MVRTDVFVAIAVTLVEIMAENKTNYLLSVVLMDDHKCNMPWTSNLLQPFIDLGIEHANRRLRAAGLKERINSSYHSFTPVNKSCSRQSHCQDTDCLARGLVNKLQKNSTLGCTILGPSCQYASYGLVRAYKYINRTIISAGSYGLSTSYMPSFVRTAINAMKVSDLLSVFWQLQNNHKPAWSTAYLISGNMFNSDICFWYLQALMQDFDNFISFSKRLQHKVEMFPSLQEFQKEMERRYCNVVIYCGDLNTTRDIMESAERAVGDDISQMVFVNVDMFGSYDQTRNEYHFVKSTLLVVTLPGLNASCPSLNESCDVSAEVQLPMSKLQAGFYETALLYGSFVQRNSPLKRINCQMSDTMLWKNSSYLGNGHMVYFDSNGDADGDIDILLLHDGQFHHIWTYDTRFGLLSNTSDIKFTLPSDKPASGPISSIVTSLVSVSVLMVLVIFGCILLWRKYKMEKQLCKQRWIIPWHLLRILPEEDNNSTHEVRRRNIDYNEKVIASSFLKFNLRKYDNKVVVLKPLEINEKEISKKQKMKLHEFTMLDVENLAKFYGTTSCSSIATTYAVFEYCNRGSLWDVLADRMTYPETSFVDWHWKVSTMNEIAKGMAYLHSTLNTLHGHLTSTNCVVDSSMVVKVTDFILAVEDDQAVYTKQQDSQDFFTCCHQTFRMWTTLEDCWRKRARVQQQSSNYTDFKPHSKLWIAPEHLHNDGASQKGDVYSFGIILQELLYRRGVFFIRDGSFSHDGGCTL</sequence>
<keyword evidence="3" id="KW-0456">Lyase</keyword>
<dbReference type="SUPFAM" id="SSF53822">
    <property type="entry name" value="Periplasmic binding protein-like I"/>
    <property type="match status" value="1"/>
</dbReference>
<dbReference type="Pfam" id="PF07714">
    <property type="entry name" value="PK_Tyr_Ser-Thr"/>
    <property type="match status" value="1"/>
</dbReference>
<dbReference type="GO" id="GO:0007168">
    <property type="term" value="P:receptor guanylyl cyclase signaling pathway"/>
    <property type="evidence" value="ECO:0007669"/>
    <property type="project" value="TreeGrafter"/>
</dbReference>
<evidence type="ECO:0000256" key="3">
    <source>
        <dbReference type="ARBA" id="ARBA00023239"/>
    </source>
</evidence>
<dbReference type="InterPro" id="IPR001245">
    <property type="entry name" value="Ser-Thr/Tyr_kinase_cat_dom"/>
</dbReference>
<dbReference type="InterPro" id="IPR000719">
    <property type="entry name" value="Prot_kinase_dom"/>
</dbReference>
<dbReference type="InterPro" id="IPR028082">
    <property type="entry name" value="Peripla_BP_I"/>
</dbReference>
<evidence type="ECO:0000256" key="5">
    <source>
        <dbReference type="SAM" id="Phobius"/>
    </source>
</evidence>